<feature type="domain" description="CusB-like beta-barrel" evidence="3">
    <location>
        <begin position="236"/>
        <end position="306"/>
    </location>
</feature>
<keyword evidence="5" id="KW-1185">Reference proteome</keyword>
<dbReference type="PANTHER" id="PTHR30469:SF15">
    <property type="entry name" value="HLYD FAMILY OF SECRETION PROTEINS"/>
    <property type="match status" value="1"/>
</dbReference>
<dbReference type="OrthoDB" id="869610at2"/>
<feature type="coiled-coil region" evidence="2">
    <location>
        <begin position="159"/>
        <end position="193"/>
    </location>
</feature>
<evidence type="ECO:0000259" key="3">
    <source>
        <dbReference type="Pfam" id="PF25954"/>
    </source>
</evidence>
<organism evidence="4 5">
    <name type="scientific">Rhodohalobacter mucosus</name>
    <dbReference type="NCBI Taxonomy" id="2079485"/>
    <lineage>
        <taxon>Bacteria</taxon>
        <taxon>Pseudomonadati</taxon>
        <taxon>Balneolota</taxon>
        <taxon>Balneolia</taxon>
        <taxon>Balneolales</taxon>
        <taxon>Balneolaceae</taxon>
        <taxon>Rhodohalobacter</taxon>
    </lineage>
</organism>
<name>A0A316TSJ1_9BACT</name>
<gene>
    <name evidence="4" type="ORF">DDZ15_10835</name>
</gene>
<comment type="caution">
    <text evidence="4">The sequence shown here is derived from an EMBL/GenBank/DDBJ whole genome shotgun (WGS) entry which is preliminary data.</text>
</comment>
<dbReference type="GO" id="GO:0015562">
    <property type="term" value="F:efflux transmembrane transporter activity"/>
    <property type="evidence" value="ECO:0007669"/>
    <property type="project" value="TreeGrafter"/>
</dbReference>
<comment type="similarity">
    <text evidence="1">Belongs to the membrane fusion protein (MFP) (TC 8.A.1) family.</text>
</comment>
<dbReference type="EMBL" id="QGGB01000007">
    <property type="protein sequence ID" value="PWN06309.1"/>
    <property type="molecule type" value="Genomic_DNA"/>
</dbReference>
<evidence type="ECO:0000313" key="5">
    <source>
        <dbReference type="Proteomes" id="UP000245533"/>
    </source>
</evidence>
<dbReference type="InterPro" id="IPR058792">
    <property type="entry name" value="Beta-barrel_RND_2"/>
</dbReference>
<proteinExistence type="inferred from homology"/>
<dbReference type="Proteomes" id="UP000245533">
    <property type="component" value="Unassembled WGS sequence"/>
</dbReference>
<evidence type="ECO:0000313" key="4">
    <source>
        <dbReference type="EMBL" id="PWN06309.1"/>
    </source>
</evidence>
<dbReference type="NCBIfam" id="TIGR01730">
    <property type="entry name" value="RND_mfp"/>
    <property type="match status" value="1"/>
</dbReference>
<evidence type="ECO:0000256" key="1">
    <source>
        <dbReference type="ARBA" id="ARBA00009477"/>
    </source>
</evidence>
<protein>
    <recommendedName>
        <fullName evidence="3">CusB-like beta-barrel domain-containing protein</fullName>
    </recommendedName>
</protein>
<dbReference type="Gene3D" id="2.40.50.100">
    <property type="match status" value="1"/>
</dbReference>
<dbReference type="GO" id="GO:1990281">
    <property type="term" value="C:efflux pump complex"/>
    <property type="evidence" value="ECO:0007669"/>
    <property type="project" value="TreeGrafter"/>
</dbReference>
<evidence type="ECO:0000256" key="2">
    <source>
        <dbReference type="SAM" id="Coils"/>
    </source>
</evidence>
<dbReference type="AlphaFoldDB" id="A0A316TSJ1"/>
<dbReference type="InterPro" id="IPR006143">
    <property type="entry name" value="RND_pump_MFP"/>
</dbReference>
<reference evidence="4 5" key="1">
    <citation type="submission" date="2018-05" db="EMBL/GenBank/DDBJ databases">
        <title>Rhodohalobacter halophilus gen. nov., sp. nov., a moderately halophilic member of the family Balneolaceae.</title>
        <authorList>
            <person name="Liu Z.-W."/>
        </authorList>
    </citation>
    <scope>NUCLEOTIDE SEQUENCE [LARGE SCALE GENOMIC DNA]</scope>
    <source>
        <strain evidence="4 5">8A47</strain>
    </source>
</reference>
<keyword evidence="2" id="KW-0175">Coiled coil</keyword>
<dbReference type="RefSeq" id="WP_109647102.1">
    <property type="nucleotide sequence ID" value="NZ_QGGB01000007.1"/>
</dbReference>
<dbReference type="PANTHER" id="PTHR30469">
    <property type="entry name" value="MULTIDRUG RESISTANCE PROTEIN MDTA"/>
    <property type="match status" value="1"/>
</dbReference>
<dbReference type="Gene3D" id="2.40.30.170">
    <property type="match status" value="1"/>
</dbReference>
<sequence>MRATKISLFILLFLLLGIAGCSDREEARVETKDLVQGVYASGQVLPENYYRVNSKVSGVLSEILVEVGRDVEMGTPLLRIENEPSERSLEIAENQLELARKHAAPDSDILNRLREQVDKAYAVFSQDSLDFARFGRLQDDDIGSRQAYDRARLQYRTSLSSYEIAKSNLRETRDRLRIELENARNSYLAQQSRTGDYTLLSVIEGTVYDIHPNKGELISPNQPIMEIGASGRFEAELDVDETDITLIEEGQSVFFELDALEDSVLEGKIMRIYPRIDPVERTARVVASIDPEDHRLYPGMSLEANIVIREKEGVLVLPVLYVSESNEVILEDGSRKTVETGIRDLSYVEITDGLEEGDIVLKPEP</sequence>
<dbReference type="PROSITE" id="PS51257">
    <property type="entry name" value="PROKAR_LIPOPROTEIN"/>
    <property type="match status" value="1"/>
</dbReference>
<dbReference type="SUPFAM" id="SSF111369">
    <property type="entry name" value="HlyD-like secretion proteins"/>
    <property type="match status" value="1"/>
</dbReference>
<accession>A0A316TSJ1</accession>
<dbReference type="Pfam" id="PF25954">
    <property type="entry name" value="Beta-barrel_RND_2"/>
    <property type="match status" value="1"/>
</dbReference>